<protein>
    <recommendedName>
        <fullName evidence="2">ASPIC/UnbV domain-containing protein</fullName>
    </recommendedName>
</protein>
<dbReference type="Pfam" id="PF07593">
    <property type="entry name" value="UnbV_ASPIC"/>
    <property type="match status" value="1"/>
</dbReference>
<dbReference type="RefSeq" id="WP_345198813.1">
    <property type="nucleotide sequence ID" value="NZ_BAABFL010000473.1"/>
</dbReference>
<comment type="caution">
    <text evidence="3">The sequence shown here is derived from an EMBL/GenBank/DDBJ whole genome shotgun (WGS) entry which is preliminary data.</text>
</comment>
<feature type="domain" description="ASPIC/UnbV" evidence="2">
    <location>
        <begin position="708"/>
        <end position="776"/>
    </location>
</feature>
<dbReference type="InterPro" id="IPR011519">
    <property type="entry name" value="UnbV_ASPIC"/>
</dbReference>
<evidence type="ECO:0000259" key="2">
    <source>
        <dbReference type="Pfam" id="PF07593"/>
    </source>
</evidence>
<sequence>MDDYPVAGRRCLLFIVGCLLSVLCVTPEVRAHEDHAHVEVESGSTTVSSGDGFLNPSESIVAPVVNHNDWDDPFLIGTVATVNTADLPRTPKSLNFFPTELYDDCKAASAEGGNADAYYIRTIISKIVVRDEPFPGIICFMHEADYYARRDVLQKKIAAYIEQLPNTDQVKALENYVWLLMYLGEFKTVLALYGPSGQYSPVAEQNGSIIFAISQAYFRLGQYREAYPYGVRANRLLTDSVLDTRWHVMLIELGLQGRRFLDEPDSGIFEKSSIRSLFPYRDWESFPFEDVTEAMGIDRWGGTGSISFIDLDNDNWDELVWERKYMPPQVYKNLQGKAFRKIPAEDLVANLGSPIIFSAGDMDNDGRPDLFRHCCNYDGPGPTQVLKNMGSLTFKDVTKSSGLAHNEGSGMVVAWSDYDLDGYLDIVIADNWGPNRLYRNRGDGTYENTTVRAGLRTKATVGISFGDYDNDGWPDIWAQGWDAKWLYRNNRDGTFTDVSEEAGLGEQLGQKGYMSFMFDYNNDGHMDLFAGQYVVSSDEKWGFGPICTCSNLLADEGYSEREWRSATTIFKNNGDGTFTNIAESSRFIPLGMMGSNHGDWNNDGYEDLLFGAGGPYMQQAEPFLFYENNGDDTFTNITPFEMLSLFGKGHGSAFTDFDHDGFLDVATNNGGAAPGDLWPSLLLRNKGNDNHWLRIKLKAELPDTNAMAVGARVTLYADDMLQVKEVQSGGQFGATNSLVLHFGLAKHSAVDKIVIRWPNRKLQETVIENLDANQEIEVSQRTGKYRVLWAKPPAILQVGKRR</sequence>
<dbReference type="InterPro" id="IPR028994">
    <property type="entry name" value="Integrin_alpha_N"/>
</dbReference>
<dbReference type="EMBL" id="BAABFL010000473">
    <property type="protein sequence ID" value="GAA4652284.1"/>
    <property type="molecule type" value="Genomic_DNA"/>
</dbReference>
<keyword evidence="1" id="KW-0732">Signal</keyword>
<organism evidence="3 4">
    <name type="scientific">Kistimonas scapharcae</name>
    <dbReference type="NCBI Taxonomy" id="1036133"/>
    <lineage>
        <taxon>Bacteria</taxon>
        <taxon>Pseudomonadati</taxon>
        <taxon>Pseudomonadota</taxon>
        <taxon>Gammaproteobacteria</taxon>
        <taxon>Oceanospirillales</taxon>
        <taxon>Endozoicomonadaceae</taxon>
        <taxon>Kistimonas</taxon>
    </lineage>
</organism>
<proteinExistence type="predicted"/>
<dbReference type="Pfam" id="PF13517">
    <property type="entry name" value="FG-GAP_3"/>
    <property type="match status" value="4"/>
</dbReference>
<dbReference type="Gene3D" id="2.130.10.130">
    <property type="entry name" value="Integrin alpha, N-terminal"/>
    <property type="match status" value="2"/>
</dbReference>
<evidence type="ECO:0000256" key="1">
    <source>
        <dbReference type="ARBA" id="ARBA00022729"/>
    </source>
</evidence>
<name>A0ABP8V8I7_9GAMM</name>
<dbReference type="Proteomes" id="UP001500604">
    <property type="component" value="Unassembled WGS sequence"/>
</dbReference>
<dbReference type="InterPro" id="IPR027039">
    <property type="entry name" value="Crtac1"/>
</dbReference>
<dbReference type="PANTHER" id="PTHR16026">
    <property type="entry name" value="CARTILAGE ACIDIC PROTEIN 1"/>
    <property type="match status" value="1"/>
</dbReference>
<dbReference type="InterPro" id="IPR013517">
    <property type="entry name" value="FG-GAP"/>
</dbReference>
<evidence type="ECO:0000313" key="4">
    <source>
        <dbReference type="Proteomes" id="UP001500604"/>
    </source>
</evidence>
<dbReference type="PANTHER" id="PTHR16026:SF0">
    <property type="entry name" value="CARTILAGE ACIDIC PROTEIN 1"/>
    <property type="match status" value="1"/>
</dbReference>
<accession>A0ABP8V8I7</accession>
<evidence type="ECO:0000313" key="3">
    <source>
        <dbReference type="EMBL" id="GAA4652284.1"/>
    </source>
</evidence>
<gene>
    <name evidence="3" type="ORF">GCM10023116_45680</name>
</gene>
<keyword evidence="4" id="KW-1185">Reference proteome</keyword>
<dbReference type="SUPFAM" id="SSF69318">
    <property type="entry name" value="Integrin alpha N-terminal domain"/>
    <property type="match status" value="2"/>
</dbReference>
<reference evidence="4" key="1">
    <citation type="journal article" date="2019" name="Int. J. Syst. Evol. Microbiol.">
        <title>The Global Catalogue of Microorganisms (GCM) 10K type strain sequencing project: providing services to taxonomists for standard genome sequencing and annotation.</title>
        <authorList>
            <consortium name="The Broad Institute Genomics Platform"/>
            <consortium name="The Broad Institute Genome Sequencing Center for Infectious Disease"/>
            <person name="Wu L."/>
            <person name="Ma J."/>
        </authorList>
    </citation>
    <scope>NUCLEOTIDE SEQUENCE [LARGE SCALE GENOMIC DNA]</scope>
    <source>
        <strain evidence="4">JCM 17805</strain>
    </source>
</reference>